<dbReference type="RefSeq" id="WP_013489744.1">
    <property type="nucleotide sequence ID" value="NC_014829.1"/>
</dbReference>
<evidence type="ECO:0000259" key="6">
    <source>
        <dbReference type="PROSITE" id="PS50110"/>
    </source>
</evidence>
<evidence type="ECO:0000256" key="4">
    <source>
        <dbReference type="PROSITE-ProRule" id="PRU00169"/>
    </source>
</evidence>
<feature type="domain" description="HTH araC/xylS-type" evidence="5">
    <location>
        <begin position="310"/>
        <end position="408"/>
    </location>
</feature>
<evidence type="ECO:0000256" key="2">
    <source>
        <dbReference type="ARBA" id="ARBA00023125"/>
    </source>
</evidence>
<dbReference type="SUPFAM" id="SSF46689">
    <property type="entry name" value="Homeodomain-like"/>
    <property type="match status" value="2"/>
</dbReference>
<dbReference type="GO" id="GO:0000160">
    <property type="term" value="P:phosphorelay signal transduction system"/>
    <property type="evidence" value="ECO:0007669"/>
    <property type="project" value="InterPro"/>
</dbReference>
<name>E6U0G8_EVAC2</name>
<keyword evidence="1" id="KW-0805">Transcription regulation</keyword>
<evidence type="ECO:0000256" key="1">
    <source>
        <dbReference type="ARBA" id="ARBA00023015"/>
    </source>
</evidence>
<feature type="modified residue" description="4-aspartylphosphate" evidence="4">
    <location>
        <position position="56"/>
    </location>
</feature>
<dbReference type="PROSITE" id="PS00041">
    <property type="entry name" value="HTH_ARAC_FAMILY_1"/>
    <property type="match status" value="1"/>
</dbReference>
<dbReference type="Pfam" id="PF12833">
    <property type="entry name" value="HTH_18"/>
    <property type="match status" value="1"/>
</dbReference>
<dbReference type="InterPro" id="IPR018062">
    <property type="entry name" value="HTH_AraC-typ_CS"/>
</dbReference>
<dbReference type="PROSITE" id="PS01124">
    <property type="entry name" value="HTH_ARAC_FAMILY_2"/>
    <property type="match status" value="1"/>
</dbReference>
<dbReference type="CDD" id="cd17536">
    <property type="entry name" value="REC_YesN-like"/>
    <property type="match status" value="1"/>
</dbReference>
<dbReference type="OrthoDB" id="342399at2"/>
<dbReference type="AlphaFoldDB" id="E6U0G8"/>
<dbReference type="HOGENOM" id="CLU_000445_5_0_9"/>
<dbReference type="PANTHER" id="PTHR43280:SF2">
    <property type="entry name" value="HTH-TYPE TRANSCRIPTIONAL REGULATOR EXSA"/>
    <property type="match status" value="1"/>
</dbReference>
<accession>E6U0G8</accession>
<keyword evidence="3" id="KW-0804">Transcription</keyword>
<protein>
    <submittedName>
        <fullName evidence="7">Two component transcriptional regulator, AraC family</fullName>
    </submittedName>
</protein>
<evidence type="ECO:0000313" key="7">
    <source>
        <dbReference type="EMBL" id="ADU31413.1"/>
    </source>
</evidence>
<reference evidence="7" key="1">
    <citation type="submission" date="2010-12" db="EMBL/GenBank/DDBJ databases">
        <title>Complete sequence of Bacillus cellulosilyticus DSM 2522.</title>
        <authorList>
            <consortium name="US DOE Joint Genome Institute"/>
            <person name="Lucas S."/>
            <person name="Copeland A."/>
            <person name="Lapidus A."/>
            <person name="Cheng J.-F."/>
            <person name="Bruce D."/>
            <person name="Goodwin L."/>
            <person name="Pitluck S."/>
            <person name="Chertkov O."/>
            <person name="Detter J.C."/>
            <person name="Han C."/>
            <person name="Tapia R."/>
            <person name="Land M."/>
            <person name="Hauser L."/>
            <person name="Jeffries C."/>
            <person name="Kyrpides N."/>
            <person name="Ivanova N."/>
            <person name="Mikhailova N."/>
            <person name="Brumm P."/>
            <person name="Mead D."/>
            <person name="Woyke T."/>
        </authorList>
    </citation>
    <scope>NUCLEOTIDE SEQUENCE [LARGE SCALE GENOMIC DNA]</scope>
    <source>
        <strain evidence="7">DSM 2522</strain>
    </source>
</reference>
<dbReference type="InterPro" id="IPR018060">
    <property type="entry name" value="HTH_AraC"/>
</dbReference>
<feature type="domain" description="Response regulatory" evidence="6">
    <location>
        <begin position="4"/>
        <end position="121"/>
    </location>
</feature>
<dbReference type="PRINTS" id="PR00032">
    <property type="entry name" value="HTHARAC"/>
</dbReference>
<dbReference type="GO" id="GO:0043565">
    <property type="term" value="F:sequence-specific DNA binding"/>
    <property type="evidence" value="ECO:0007669"/>
    <property type="project" value="InterPro"/>
</dbReference>
<dbReference type="InterPro" id="IPR001789">
    <property type="entry name" value="Sig_transdc_resp-reg_receiver"/>
</dbReference>
<dbReference type="STRING" id="649639.Bcell_3171"/>
<dbReference type="SMART" id="SM00448">
    <property type="entry name" value="REC"/>
    <property type="match status" value="1"/>
</dbReference>
<dbReference type="GO" id="GO:0003700">
    <property type="term" value="F:DNA-binding transcription factor activity"/>
    <property type="evidence" value="ECO:0007669"/>
    <property type="project" value="InterPro"/>
</dbReference>
<dbReference type="PANTHER" id="PTHR43280">
    <property type="entry name" value="ARAC-FAMILY TRANSCRIPTIONAL REGULATOR"/>
    <property type="match status" value="1"/>
</dbReference>
<evidence type="ECO:0000256" key="3">
    <source>
        <dbReference type="ARBA" id="ARBA00023163"/>
    </source>
</evidence>
<dbReference type="SMART" id="SM00342">
    <property type="entry name" value="HTH_ARAC"/>
    <property type="match status" value="1"/>
</dbReference>
<dbReference type="eggNOG" id="COG4753">
    <property type="taxonomic scope" value="Bacteria"/>
</dbReference>
<evidence type="ECO:0000313" key="8">
    <source>
        <dbReference type="Proteomes" id="UP000001401"/>
    </source>
</evidence>
<dbReference type="Pfam" id="PF00072">
    <property type="entry name" value="Response_reg"/>
    <property type="match status" value="1"/>
</dbReference>
<dbReference type="InterPro" id="IPR011006">
    <property type="entry name" value="CheY-like_superfamily"/>
</dbReference>
<dbReference type="SUPFAM" id="SSF52172">
    <property type="entry name" value="CheY-like"/>
    <property type="match status" value="1"/>
</dbReference>
<dbReference type="PROSITE" id="PS50110">
    <property type="entry name" value="RESPONSE_REGULATORY"/>
    <property type="match status" value="1"/>
</dbReference>
<dbReference type="eggNOG" id="COG2207">
    <property type="taxonomic scope" value="Bacteria"/>
</dbReference>
<evidence type="ECO:0000259" key="5">
    <source>
        <dbReference type="PROSITE" id="PS01124"/>
    </source>
</evidence>
<dbReference type="EMBL" id="CP002394">
    <property type="protein sequence ID" value="ADU31413.1"/>
    <property type="molecule type" value="Genomic_DNA"/>
</dbReference>
<sequence>MILKMLIVDDEPIICKGLHTTIDWRDIDIEVVGTAHDGNEAVTLMKDQHVDIILTDVCMPEMDGLALSEHIITEYPKAKIIMISGFDEFKYARQALRLGVEDYLLKPVNIDELLTLVKNIKKVIIEDKKEEIQKEKMITSQWVLHYLFNAPLSLEMKHKSLTNAQHYRIVVSVMKDYDQKMRHYSTKEIAHVREEWKEQISHHLLKRDVENISVFSQDDELITICFEKNDQKLDDILFKELSDNIHHTLAFTIHFAISTLQNNLSNISSVYKDTSALMSESRGIGKTVLFLDQHSDFENEVTHQHHWIIENAKKYIQEHFNKDVKASELAEKHFITPNYFSVIFKQETGVSFSEYLNSIRIEKASELLLSTANKVFEIAEYVGYKEYKYFVQIFKRHTGVTPTYYRKINKVNIK</sequence>
<dbReference type="InterPro" id="IPR020449">
    <property type="entry name" value="Tscrpt_reg_AraC-type_HTH"/>
</dbReference>
<dbReference type="InterPro" id="IPR009057">
    <property type="entry name" value="Homeodomain-like_sf"/>
</dbReference>
<dbReference type="Proteomes" id="UP000001401">
    <property type="component" value="Chromosome"/>
</dbReference>
<dbReference type="KEGG" id="bco:Bcell_3171"/>
<keyword evidence="8" id="KW-1185">Reference proteome</keyword>
<gene>
    <name evidence="7" type="ordered locus">Bcell_3171</name>
</gene>
<dbReference type="Gene3D" id="1.10.10.60">
    <property type="entry name" value="Homeodomain-like"/>
    <property type="match status" value="2"/>
</dbReference>
<dbReference type="Gene3D" id="3.40.50.2300">
    <property type="match status" value="1"/>
</dbReference>
<organism evidence="7 8">
    <name type="scientific">Evansella cellulosilytica (strain ATCC 21833 / DSM 2522 / FERM P-1141 / JCM 9156 / N-4)</name>
    <name type="common">Bacillus cellulosilyticus</name>
    <dbReference type="NCBI Taxonomy" id="649639"/>
    <lineage>
        <taxon>Bacteria</taxon>
        <taxon>Bacillati</taxon>
        <taxon>Bacillota</taxon>
        <taxon>Bacilli</taxon>
        <taxon>Bacillales</taxon>
        <taxon>Bacillaceae</taxon>
        <taxon>Evansella</taxon>
    </lineage>
</organism>
<proteinExistence type="predicted"/>
<keyword evidence="2" id="KW-0238">DNA-binding</keyword>
<keyword evidence="4" id="KW-0597">Phosphoprotein</keyword>